<name>X0XHY1_9ZZZZ</name>
<feature type="non-terminal residue" evidence="1">
    <location>
        <position position="1"/>
    </location>
</feature>
<organism evidence="1">
    <name type="scientific">marine sediment metagenome</name>
    <dbReference type="NCBI Taxonomy" id="412755"/>
    <lineage>
        <taxon>unclassified sequences</taxon>
        <taxon>metagenomes</taxon>
        <taxon>ecological metagenomes</taxon>
    </lineage>
</organism>
<protein>
    <recommendedName>
        <fullName evidence="2">UDP-N-acetylglucosamine 2-epimerase domain-containing protein</fullName>
    </recommendedName>
</protein>
<reference evidence="1" key="1">
    <citation type="journal article" date="2014" name="Front. Microbiol.">
        <title>High frequency of phylogenetically diverse reductive dehalogenase-homologous genes in deep subseafloor sedimentary metagenomes.</title>
        <authorList>
            <person name="Kawai M."/>
            <person name="Futagami T."/>
            <person name="Toyoda A."/>
            <person name="Takaki Y."/>
            <person name="Nishi S."/>
            <person name="Hori S."/>
            <person name="Arai W."/>
            <person name="Tsubouchi T."/>
            <person name="Morono Y."/>
            <person name="Uchiyama I."/>
            <person name="Ito T."/>
            <person name="Fujiyama A."/>
            <person name="Inagaki F."/>
            <person name="Takami H."/>
        </authorList>
    </citation>
    <scope>NUCLEOTIDE SEQUENCE</scope>
    <source>
        <strain evidence="1">Expedition CK06-06</strain>
    </source>
</reference>
<evidence type="ECO:0000313" key="1">
    <source>
        <dbReference type="EMBL" id="GAG24546.1"/>
    </source>
</evidence>
<proteinExistence type="predicted"/>
<dbReference type="AlphaFoldDB" id="X0XHY1"/>
<accession>X0XHY1</accession>
<evidence type="ECO:0008006" key="2">
    <source>
        <dbReference type="Google" id="ProtNLM"/>
    </source>
</evidence>
<sequence>DIFSPTAKFDYVVVPNQLCANRYESHMDKNRIKILGSPRYNDEWLDLLKRNVTPYRNDKGKYKLKAVLFLRPHQFIVHVEEIINNIRLVAQFQQVHLVVVQHSRASNTGLSSTSAIGIDKFSNVEFVADEISPTALIQWADVVMDLSTSITFEAIKYRKPVLCMENLHGNKSTIAYYMPRTAVFCRDDLYDAIEQLIQNPNYTFYTEEERKRFIDDMIDVPDGEVLPRYVEFLQHALGKEA</sequence>
<dbReference type="SUPFAM" id="SSF53756">
    <property type="entry name" value="UDP-Glycosyltransferase/glycogen phosphorylase"/>
    <property type="match status" value="1"/>
</dbReference>
<gene>
    <name evidence="1" type="ORF">S01H1_59059</name>
</gene>
<dbReference type="EMBL" id="BARS01038606">
    <property type="protein sequence ID" value="GAG24546.1"/>
    <property type="molecule type" value="Genomic_DNA"/>
</dbReference>
<comment type="caution">
    <text evidence="1">The sequence shown here is derived from an EMBL/GenBank/DDBJ whole genome shotgun (WGS) entry which is preliminary data.</text>
</comment>